<dbReference type="Pfam" id="PF13419">
    <property type="entry name" value="HAD_2"/>
    <property type="match status" value="1"/>
</dbReference>
<evidence type="ECO:0000256" key="2">
    <source>
        <dbReference type="ARBA" id="ARBA00006171"/>
    </source>
</evidence>
<dbReference type="SFLD" id="SFLDG01129">
    <property type="entry name" value="C1.5:_HAD__Beta-PGM__Phosphata"/>
    <property type="match status" value="1"/>
</dbReference>
<dbReference type="InterPro" id="IPR006439">
    <property type="entry name" value="HAD-SF_hydro_IA"/>
</dbReference>
<dbReference type="InterPro" id="IPR041492">
    <property type="entry name" value="HAD_2"/>
</dbReference>
<dbReference type="Gene3D" id="3.40.50.1000">
    <property type="entry name" value="HAD superfamily/HAD-like"/>
    <property type="match status" value="1"/>
</dbReference>
<dbReference type="SFLD" id="SFLDS00003">
    <property type="entry name" value="Haloacid_Dehalogenase"/>
    <property type="match status" value="1"/>
</dbReference>
<keyword evidence="3" id="KW-0479">Metal-binding</keyword>
<evidence type="ECO:0008006" key="8">
    <source>
        <dbReference type="Google" id="ProtNLM"/>
    </source>
</evidence>
<comment type="similarity">
    <text evidence="2">Belongs to the HAD-like hydrolase superfamily. CbbY/CbbZ/Gph/YieH family.</text>
</comment>
<gene>
    <name evidence="6" type="ORF">SD1D_0146</name>
</gene>
<protein>
    <recommendedName>
        <fullName evidence="8">HAD family phosphatase</fullName>
    </recommendedName>
</protein>
<keyword evidence="7" id="KW-1185">Reference proteome</keyword>
<dbReference type="PANTHER" id="PTHR46193">
    <property type="entry name" value="6-PHOSPHOGLUCONATE PHOSPHATASE"/>
    <property type="match status" value="1"/>
</dbReference>
<keyword evidence="5" id="KW-0119">Carbohydrate metabolism</keyword>
<dbReference type="EMBL" id="LN879430">
    <property type="protein sequence ID" value="CUH91700.1"/>
    <property type="molecule type" value="Genomic_DNA"/>
</dbReference>
<dbReference type="GO" id="GO:0003824">
    <property type="term" value="F:catalytic activity"/>
    <property type="evidence" value="ECO:0007669"/>
    <property type="project" value="UniProtKB-ARBA"/>
</dbReference>
<evidence type="ECO:0000256" key="3">
    <source>
        <dbReference type="ARBA" id="ARBA00022723"/>
    </source>
</evidence>
<evidence type="ECO:0000313" key="7">
    <source>
        <dbReference type="Proteomes" id="UP000196053"/>
    </source>
</evidence>
<dbReference type="InterPro" id="IPR036412">
    <property type="entry name" value="HAD-like_sf"/>
</dbReference>
<dbReference type="AlphaFoldDB" id="A0A0K8J2L9"/>
<sequence length="222" mass="25108">MSPIKMIIFDLDGVILDSEPLHENAKRRILKEHGIDENLDLSFSVGQPNKLLWSNMIERFGINKSEEELERSQYNYILEEVKEKKIQTSRGLLRLLQWLKNQGIKIGLASSSDRHYVDAILKHYNLYDYFAYIVAGDEVARKKPEPDVYIKVLDQAKLNPDEAIAIEDTFAGSRAALSAGLKCIGYQNPTSGNQDLSPCFVKIDNLSQINKIIAGYMEGPSC</sequence>
<dbReference type="SUPFAM" id="SSF56784">
    <property type="entry name" value="HAD-like"/>
    <property type="match status" value="1"/>
</dbReference>
<dbReference type="OrthoDB" id="9798081at2"/>
<dbReference type="Gene3D" id="1.10.150.240">
    <property type="entry name" value="Putative phosphatase, domain 2"/>
    <property type="match status" value="1"/>
</dbReference>
<organism evidence="6 7">
    <name type="scientific">Herbinix luporum</name>
    <dbReference type="NCBI Taxonomy" id="1679721"/>
    <lineage>
        <taxon>Bacteria</taxon>
        <taxon>Bacillati</taxon>
        <taxon>Bacillota</taxon>
        <taxon>Clostridia</taxon>
        <taxon>Lachnospirales</taxon>
        <taxon>Lachnospiraceae</taxon>
        <taxon>Herbinix</taxon>
    </lineage>
</organism>
<accession>A0A0K8J2L9</accession>
<dbReference type="InterPro" id="IPR051600">
    <property type="entry name" value="Beta-PGM-like"/>
</dbReference>
<dbReference type="NCBIfam" id="TIGR01509">
    <property type="entry name" value="HAD-SF-IA-v3"/>
    <property type="match status" value="1"/>
</dbReference>
<evidence type="ECO:0000313" key="6">
    <source>
        <dbReference type="EMBL" id="CUH91700.1"/>
    </source>
</evidence>
<evidence type="ECO:0000256" key="5">
    <source>
        <dbReference type="ARBA" id="ARBA00023277"/>
    </source>
</evidence>
<dbReference type="PRINTS" id="PR00413">
    <property type="entry name" value="HADHALOGNASE"/>
</dbReference>
<name>A0A0K8J2L9_9FIRM</name>
<keyword evidence="4" id="KW-0460">Magnesium</keyword>
<evidence type="ECO:0000256" key="4">
    <source>
        <dbReference type="ARBA" id="ARBA00022842"/>
    </source>
</evidence>
<dbReference type="InterPro" id="IPR023198">
    <property type="entry name" value="PGP-like_dom2"/>
</dbReference>
<dbReference type="KEGG" id="hsd:SD1D_0146"/>
<dbReference type="PANTHER" id="PTHR46193:SF18">
    <property type="entry name" value="HEXITOL PHOSPHATASE B"/>
    <property type="match status" value="1"/>
</dbReference>
<dbReference type="NCBIfam" id="TIGR01549">
    <property type="entry name" value="HAD-SF-IA-v1"/>
    <property type="match status" value="1"/>
</dbReference>
<dbReference type="Proteomes" id="UP000196053">
    <property type="component" value="Chromosome I"/>
</dbReference>
<proteinExistence type="inferred from homology"/>
<comment type="cofactor">
    <cofactor evidence="1">
        <name>Mg(2+)</name>
        <dbReference type="ChEBI" id="CHEBI:18420"/>
    </cofactor>
</comment>
<dbReference type="InterPro" id="IPR023214">
    <property type="entry name" value="HAD_sf"/>
</dbReference>
<reference evidence="7" key="1">
    <citation type="submission" date="2015-09" db="EMBL/GenBank/DDBJ databases">
        <authorList>
            <person name="Wibberg D."/>
        </authorList>
    </citation>
    <scope>NUCLEOTIDE SEQUENCE [LARGE SCALE GENOMIC DNA]</scope>
    <source>
        <strain evidence="7">SD1D</strain>
    </source>
</reference>
<dbReference type="SFLD" id="SFLDG01135">
    <property type="entry name" value="C1.5.6:_HAD__Beta-PGM__Phospha"/>
    <property type="match status" value="1"/>
</dbReference>
<dbReference type="GO" id="GO:0046872">
    <property type="term" value="F:metal ion binding"/>
    <property type="evidence" value="ECO:0007669"/>
    <property type="project" value="UniProtKB-KW"/>
</dbReference>
<evidence type="ECO:0000256" key="1">
    <source>
        <dbReference type="ARBA" id="ARBA00001946"/>
    </source>
</evidence>